<evidence type="ECO:0000313" key="4">
    <source>
        <dbReference type="EMBL" id="BDU73401.1"/>
    </source>
</evidence>
<evidence type="ECO:0000256" key="1">
    <source>
        <dbReference type="PROSITE-ProRule" id="PRU00339"/>
    </source>
</evidence>
<accession>A0AA48K9F1</accession>
<dbReference type="EMBL" id="AP027080">
    <property type="protein sequence ID" value="BDU73401.1"/>
    <property type="molecule type" value="Genomic_DNA"/>
</dbReference>
<feature type="chain" id="PRO_5041208658" description="Tetratricopeptide repeat protein" evidence="3">
    <location>
        <begin position="24"/>
        <end position="636"/>
    </location>
</feature>
<protein>
    <recommendedName>
        <fullName evidence="6">Tetratricopeptide repeat protein</fullName>
    </recommendedName>
</protein>
<evidence type="ECO:0008006" key="6">
    <source>
        <dbReference type="Google" id="ProtNLM"/>
    </source>
</evidence>
<keyword evidence="1" id="KW-0802">TPR repeat</keyword>
<dbReference type="InterPro" id="IPR019734">
    <property type="entry name" value="TPR_rpt"/>
</dbReference>
<dbReference type="SMART" id="SM00028">
    <property type="entry name" value="TPR"/>
    <property type="match status" value="7"/>
</dbReference>
<name>A0AA48K9F1_9BACT</name>
<feature type="compositionally biased region" description="Acidic residues" evidence="2">
    <location>
        <begin position="621"/>
        <end position="636"/>
    </location>
</feature>
<feature type="signal peptide" evidence="3">
    <location>
        <begin position="1"/>
        <end position="23"/>
    </location>
</feature>
<gene>
    <name evidence="4" type="ORF">METEAL_25750</name>
</gene>
<feature type="repeat" description="TPR" evidence="1">
    <location>
        <begin position="64"/>
        <end position="97"/>
    </location>
</feature>
<organism evidence="4 5">
    <name type="scientific">Mesoterricola silvestris</name>
    <dbReference type="NCBI Taxonomy" id="2927979"/>
    <lineage>
        <taxon>Bacteria</taxon>
        <taxon>Pseudomonadati</taxon>
        <taxon>Acidobacteriota</taxon>
        <taxon>Holophagae</taxon>
        <taxon>Holophagales</taxon>
        <taxon>Holophagaceae</taxon>
        <taxon>Mesoterricola</taxon>
    </lineage>
</organism>
<dbReference type="PROSITE" id="PS50005">
    <property type="entry name" value="TPR"/>
    <property type="match status" value="1"/>
</dbReference>
<keyword evidence="5" id="KW-1185">Reference proteome</keyword>
<dbReference type="Pfam" id="PF13432">
    <property type="entry name" value="TPR_16"/>
    <property type="match status" value="3"/>
</dbReference>
<dbReference type="Gene3D" id="1.25.40.10">
    <property type="entry name" value="Tetratricopeptide repeat domain"/>
    <property type="match status" value="4"/>
</dbReference>
<feature type="region of interest" description="Disordered" evidence="2">
    <location>
        <begin position="609"/>
        <end position="636"/>
    </location>
</feature>
<dbReference type="PANTHER" id="PTHR12558">
    <property type="entry name" value="CELL DIVISION CYCLE 16,23,27"/>
    <property type="match status" value="1"/>
</dbReference>
<dbReference type="Proteomes" id="UP001238179">
    <property type="component" value="Chromosome"/>
</dbReference>
<proteinExistence type="predicted"/>
<dbReference type="RefSeq" id="WP_316412054.1">
    <property type="nucleotide sequence ID" value="NZ_AP027080.1"/>
</dbReference>
<dbReference type="KEGG" id="msil:METEAL_25750"/>
<dbReference type="AlphaFoldDB" id="A0AA48K9F1"/>
<dbReference type="SUPFAM" id="SSF48452">
    <property type="entry name" value="TPR-like"/>
    <property type="match status" value="1"/>
</dbReference>
<evidence type="ECO:0000313" key="5">
    <source>
        <dbReference type="Proteomes" id="UP001238179"/>
    </source>
</evidence>
<sequence>MTNKLLPALALMSLIGTGAPVLADDDPRALMIQARSLQRRDGGNDPKGAAALYRKVIALVPGSSQAWLRLSESILESGDLQGAVAPAVKATELDPRSGEAAAHLAFLRYRLSPSSPGAVALAAQALKKASALLPNDYDLWTCLAEVDENAKDEEGALRAWLAVGRLHPMRPYVNGRLLADFAYERAVELAVKLKQYENRREAVMALCSRPSPDQRHLRMLEDLARDQVDAGFLGHAEESFLRLAQFVPREPAIWENIAIVQLRTSRFDMALASLERAESLHTSMRISFNIGLCLMKVGRLKEAEARWKTLLPSILESRPEDPALALPVKVLYASCLLMEGRPGDLLAAVRPWPEAASNPELASLQAQALLQIHDWKAARALLRDGIQRFPKQDLFRKAARIPPGTFEEGVFAKAESRGALALLDLEGMAVLWSEFNAWDKCLASVAAARKAGPVRNIDLLLLEANALETLGQDDRAMEVLREGQRLEPANATLQNNLGYLLLEKGGDLDEAARLIQTALEKDPGNSSTLDSWGWALYKQGRFKESEEALRKASAISPYSPEIHKHLGEALLKLDRLQDALDEWERALAFVFPDRKDLEKQVLDLRTRLARSRSSAAVEPAPEPDPDEAGDDGTDQL</sequence>
<keyword evidence="3" id="KW-0732">Signal</keyword>
<reference evidence="5" key="1">
    <citation type="journal article" date="2023" name="Int. J. Syst. Evol. Microbiol.">
        <title>Mesoterricola silvestris gen. nov., sp. nov., Mesoterricola sediminis sp. nov., Geothrix oryzae sp. nov., Geothrix edaphica sp. nov., Geothrix rubra sp. nov., and Geothrix limicola sp. nov., six novel members of Acidobacteriota isolated from soils.</title>
        <authorList>
            <person name="Itoh H."/>
            <person name="Sugisawa Y."/>
            <person name="Mise K."/>
            <person name="Xu Z."/>
            <person name="Kuniyasu M."/>
            <person name="Ushijima N."/>
            <person name="Kawano K."/>
            <person name="Kobayashi E."/>
            <person name="Shiratori Y."/>
            <person name="Masuda Y."/>
            <person name="Senoo K."/>
        </authorList>
    </citation>
    <scope>NUCLEOTIDE SEQUENCE [LARGE SCALE GENOMIC DNA]</scope>
    <source>
        <strain evidence="5">W79</strain>
    </source>
</reference>
<evidence type="ECO:0000256" key="3">
    <source>
        <dbReference type="SAM" id="SignalP"/>
    </source>
</evidence>
<dbReference type="PANTHER" id="PTHR12558:SF13">
    <property type="entry name" value="CELL DIVISION CYCLE PROTEIN 27 HOMOLOG"/>
    <property type="match status" value="1"/>
</dbReference>
<dbReference type="InterPro" id="IPR011990">
    <property type="entry name" value="TPR-like_helical_dom_sf"/>
</dbReference>
<evidence type="ECO:0000256" key="2">
    <source>
        <dbReference type="SAM" id="MobiDB-lite"/>
    </source>
</evidence>